<name>A0A1R1JYB8_ALCXX</name>
<dbReference type="GO" id="GO:0022857">
    <property type="term" value="F:transmembrane transporter activity"/>
    <property type="evidence" value="ECO:0007669"/>
    <property type="project" value="InterPro"/>
</dbReference>
<feature type="transmembrane region" description="Helical" evidence="6">
    <location>
        <begin position="353"/>
        <end position="376"/>
    </location>
</feature>
<comment type="caution">
    <text evidence="8">The sequence shown here is derived from an EMBL/GenBank/DDBJ whole genome shotgun (WGS) entry which is preliminary data.</text>
</comment>
<feature type="transmembrane region" description="Helical" evidence="6">
    <location>
        <begin position="203"/>
        <end position="228"/>
    </location>
</feature>
<feature type="transmembrane region" description="Helical" evidence="6">
    <location>
        <begin position="39"/>
        <end position="63"/>
    </location>
</feature>
<dbReference type="PANTHER" id="PTHR43124">
    <property type="entry name" value="PURINE EFFLUX PUMP PBUE"/>
    <property type="match status" value="1"/>
</dbReference>
<dbReference type="InterPro" id="IPR011701">
    <property type="entry name" value="MFS"/>
</dbReference>
<keyword evidence="4 6" id="KW-1133">Transmembrane helix</keyword>
<dbReference type="InterPro" id="IPR036259">
    <property type="entry name" value="MFS_trans_sf"/>
</dbReference>
<feature type="transmembrane region" description="Helical" evidence="6">
    <location>
        <begin position="95"/>
        <end position="116"/>
    </location>
</feature>
<keyword evidence="3 6" id="KW-0812">Transmembrane</keyword>
<dbReference type="PROSITE" id="PS50850">
    <property type="entry name" value="MFS"/>
    <property type="match status" value="1"/>
</dbReference>
<dbReference type="GO" id="GO:0005886">
    <property type="term" value="C:plasma membrane"/>
    <property type="evidence" value="ECO:0007669"/>
    <property type="project" value="UniProtKB-SubCell"/>
</dbReference>
<feature type="transmembrane region" description="Helical" evidence="6">
    <location>
        <begin position="328"/>
        <end position="347"/>
    </location>
</feature>
<evidence type="ECO:0000313" key="9">
    <source>
        <dbReference type="Proteomes" id="UP000187251"/>
    </source>
</evidence>
<sequence>MPAAVYLFSLCTFAFGLSEFVVAGLVSAMAHDLLAPVQAVGAAVASYAFGAAVGAPFLTALAAGWQDRRLLALAMAALTIGSAAIGLASTLSGVLVLRFAVGLAHGVFMAVASDAATRLVGLARAGRALSLVWLGLTLALAVGVPLGTYLGSVWSWRAVFLAMAALGLLGMGGLLLLMPPRPPAGQAAGAAAALRALRHPQMLMTAGVGALVSVAVFAFFTFISPYLLQVASADARWLSLAMLLFGVCTVGGNLLGGYLADGPAPDRNAQRALAALALNLCGLFLLRHSPAAVAALAGGLGLCFFAIVTMLTLRLLALARRYVPASTAAAAGLNIASFNLGTALGGALGSLVIAAGGLAGLPLAGAAAAVVAAAALRWQAARTPLRHAA</sequence>
<dbReference type="EMBL" id="MJMN01000003">
    <property type="protein sequence ID" value="OMG91551.1"/>
    <property type="molecule type" value="Genomic_DNA"/>
</dbReference>
<feature type="transmembrane region" description="Helical" evidence="6">
    <location>
        <begin position="128"/>
        <end position="150"/>
    </location>
</feature>
<keyword evidence="5 6" id="KW-0472">Membrane</keyword>
<dbReference type="OrthoDB" id="7029536at2"/>
<feature type="transmembrane region" description="Helical" evidence="6">
    <location>
        <begin position="272"/>
        <end position="289"/>
    </location>
</feature>
<organism evidence="8 9">
    <name type="scientific">Alcaligenes xylosoxydans xylosoxydans</name>
    <name type="common">Achromobacter xylosoxidans</name>
    <dbReference type="NCBI Taxonomy" id="85698"/>
    <lineage>
        <taxon>Bacteria</taxon>
        <taxon>Pseudomonadati</taxon>
        <taxon>Pseudomonadota</taxon>
        <taxon>Betaproteobacteria</taxon>
        <taxon>Burkholderiales</taxon>
        <taxon>Alcaligenaceae</taxon>
        <taxon>Achromobacter</taxon>
    </lineage>
</organism>
<keyword evidence="2" id="KW-1003">Cell membrane</keyword>
<evidence type="ECO:0000256" key="2">
    <source>
        <dbReference type="ARBA" id="ARBA00022475"/>
    </source>
</evidence>
<gene>
    <name evidence="8" type="ORF">BIZ92_19755</name>
</gene>
<accession>A0A1R1JYB8</accession>
<dbReference type="PANTHER" id="PTHR43124:SF3">
    <property type="entry name" value="CHLORAMPHENICOL EFFLUX PUMP RV0191"/>
    <property type="match status" value="1"/>
</dbReference>
<dbReference type="Pfam" id="PF07690">
    <property type="entry name" value="MFS_1"/>
    <property type="match status" value="1"/>
</dbReference>
<dbReference type="InterPro" id="IPR020846">
    <property type="entry name" value="MFS_dom"/>
</dbReference>
<evidence type="ECO:0000313" key="8">
    <source>
        <dbReference type="EMBL" id="OMG91551.1"/>
    </source>
</evidence>
<dbReference type="InterPro" id="IPR050189">
    <property type="entry name" value="MFS_Efflux_Transporters"/>
</dbReference>
<evidence type="ECO:0000256" key="4">
    <source>
        <dbReference type="ARBA" id="ARBA00022989"/>
    </source>
</evidence>
<feature type="domain" description="Major facilitator superfamily (MFS) profile" evidence="7">
    <location>
        <begin position="4"/>
        <end position="384"/>
    </location>
</feature>
<protein>
    <submittedName>
        <fullName evidence="8">MFS transporter</fullName>
    </submittedName>
</protein>
<dbReference type="SUPFAM" id="SSF103473">
    <property type="entry name" value="MFS general substrate transporter"/>
    <property type="match status" value="1"/>
</dbReference>
<evidence type="ECO:0000256" key="3">
    <source>
        <dbReference type="ARBA" id="ARBA00022692"/>
    </source>
</evidence>
<evidence type="ECO:0000259" key="7">
    <source>
        <dbReference type="PROSITE" id="PS50850"/>
    </source>
</evidence>
<comment type="subcellular location">
    <subcellularLocation>
        <location evidence="1">Cell membrane</location>
        <topology evidence="1">Multi-pass membrane protein</topology>
    </subcellularLocation>
</comment>
<proteinExistence type="predicted"/>
<feature type="transmembrane region" description="Helical" evidence="6">
    <location>
        <begin position="295"/>
        <end position="316"/>
    </location>
</feature>
<dbReference type="AlphaFoldDB" id="A0A1R1JYB8"/>
<feature type="transmembrane region" description="Helical" evidence="6">
    <location>
        <begin position="156"/>
        <end position="177"/>
    </location>
</feature>
<reference evidence="8 9" key="1">
    <citation type="submission" date="2016-09" db="EMBL/GenBank/DDBJ databases">
        <title>Phylogenomics of Achromobacter.</title>
        <authorList>
            <person name="Jeukens J."/>
            <person name="Freschi L."/>
            <person name="Vincent A.T."/>
            <person name="Emond-Rheault J.-G."/>
            <person name="Kukavica-Ibrulj I."/>
            <person name="Charette S.J."/>
            <person name="Levesque R.C."/>
        </authorList>
    </citation>
    <scope>NUCLEOTIDE SEQUENCE [LARGE SCALE GENOMIC DNA]</scope>
    <source>
        <strain evidence="8 9">AUS488</strain>
    </source>
</reference>
<evidence type="ECO:0000256" key="5">
    <source>
        <dbReference type="ARBA" id="ARBA00023136"/>
    </source>
</evidence>
<evidence type="ECO:0000256" key="6">
    <source>
        <dbReference type="SAM" id="Phobius"/>
    </source>
</evidence>
<dbReference type="RefSeq" id="WP_076409742.1">
    <property type="nucleotide sequence ID" value="NZ_AP028040.1"/>
</dbReference>
<evidence type="ECO:0000256" key="1">
    <source>
        <dbReference type="ARBA" id="ARBA00004651"/>
    </source>
</evidence>
<feature type="transmembrane region" description="Helical" evidence="6">
    <location>
        <begin position="70"/>
        <end position="89"/>
    </location>
</feature>
<dbReference type="Proteomes" id="UP000187251">
    <property type="component" value="Unassembled WGS sequence"/>
</dbReference>
<dbReference type="Gene3D" id="1.20.1250.20">
    <property type="entry name" value="MFS general substrate transporter like domains"/>
    <property type="match status" value="1"/>
</dbReference>
<feature type="transmembrane region" description="Helical" evidence="6">
    <location>
        <begin position="240"/>
        <end position="260"/>
    </location>
</feature>